<dbReference type="AlphaFoldDB" id="A0AAC9XMY8"/>
<dbReference type="PROSITE" id="PS50977">
    <property type="entry name" value="HTH_TETR_2"/>
    <property type="match status" value="1"/>
</dbReference>
<name>A0AAC9XMY8_9GAMM</name>
<dbReference type="GO" id="GO:0003677">
    <property type="term" value="F:DNA binding"/>
    <property type="evidence" value="ECO:0007669"/>
    <property type="project" value="UniProtKB-UniRule"/>
</dbReference>
<gene>
    <name evidence="4" type="ORF">CFF01_07390</name>
</gene>
<dbReference type="InterPro" id="IPR041583">
    <property type="entry name" value="TetR_C_31"/>
</dbReference>
<dbReference type="Pfam" id="PF17940">
    <property type="entry name" value="TetR_C_31"/>
    <property type="match status" value="1"/>
</dbReference>
<feature type="DNA-binding region" description="H-T-H motif" evidence="2">
    <location>
        <begin position="41"/>
        <end position="60"/>
    </location>
</feature>
<evidence type="ECO:0000259" key="3">
    <source>
        <dbReference type="PROSITE" id="PS50977"/>
    </source>
</evidence>
<evidence type="ECO:0000313" key="4">
    <source>
        <dbReference type="EMBL" id="ASJ96427.1"/>
    </source>
</evidence>
<protein>
    <submittedName>
        <fullName evidence="4">TetR family transcriptional regulator</fullName>
    </submittedName>
</protein>
<dbReference type="KEGG" id="smav:CFF01_07390"/>
<keyword evidence="1 2" id="KW-0238">DNA-binding</keyword>
<evidence type="ECO:0000256" key="1">
    <source>
        <dbReference type="ARBA" id="ARBA00023125"/>
    </source>
</evidence>
<dbReference type="InterPro" id="IPR009057">
    <property type="entry name" value="Homeodomain-like_sf"/>
</dbReference>
<reference evidence="4 5" key="1">
    <citation type="submission" date="2017-06" db="EMBL/GenBank/DDBJ databases">
        <title>Complete genome sequence of Shewanella marisflavi EP1 associated with anaerobic 2,4-dinitrotoluene reduction and salt tolerance.</title>
        <authorList>
            <person name="Huang J."/>
        </authorList>
    </citation>
    <scope>NUCLEOTIDE SEQUENCE [LARGE SCALE GENOMIC DNA]</scope>
    <source>
        <strain evidence="4 5">EP1</strain>
    </source>
</reference>
<evidence type="ECO:0000313" key="5">
    <source>
        <dbReference type="Proteomes" id="UP000198233"/>
    </source>
</evidence>
<dbReference type="SUPFAM" id="SSF46689">
    <property type="entry name" value="Homeodomain-like"/>
    <property type="match status" value="1"/>
</dbReference>
<dbReference type="Proteomes" id="UP000198233">
    <property type="component" value="Chromosome"/>
</dbReference>
<sequence>MQQPLSYVGRTTHRVDGEARRIAILEATLRLIVREGIRGVRHRAVAAEAEVPLASTTYYFKDIKDLISDALTYFAEKTLWMNNTLEQKSFELLETVEAGSQEMCVSQLSVYLTDFLCAHIQEQVIHREDRILEVAFHEEALRNPVLAEAIQLLDNGFIQTIERFFAALGSQTPNADAHQLLGLIRWVEYQSVISRRLEQDFLRNTVGACIDKILSAIK</sequence>
<organism evidence="4 5">
    <name type="scientific">Shewanella marisflavi</name>
    <dbReference type="NCBI Taxonomy" id="260364"/>
    <lineage>
        <taxon>Bacteria</taxon>
        <taxon>Pseudomonadati</taxon>
        <taxon>Pseudomonadota</taxon>
        <taxon>Gammaproteobacteria</taxon>
        <taxon>Alteromonadales</taxon>
        <taxon>Shewanellaceae</taxon>
        <taxon>Shewanella</taxon>
    </lineage>
</organism>
<dbReference type="Gene3D" id="1.10.357.10">
    <property type="entry name" value="Tetracycline Repressor, domain 2"/>
    <property type="match status" value="1"/>
</dbReference>
<dbReference type="EMBL" id="CP022272">
    <property type="protein sequence ID" value="ASJ96427.1"/>
    <property type="molecule type" value="Genomic_DNA"/>
</dbReference>
<dbReference type="RefSeq" id="WP_088904375.1">
    <property type="nucleotide sequence ID" value="NZ_CP022272.1"/>
</dbReference>
<dbReference type="InterPro" id="IPR001647">
    <property type="entry name" value="HTH_TetR"/>
</dbReference>
<accession>A0AAC9XMY8</accession>
<proteinExistence type="predicted"/>
<evidence type="ECO:0000256" key="2">
    <source>
        <dbReference type="PROSITE-ProRule" id="PRU00335"/>
    </source>
</evidence>
<feature type="domain" description="HTH tetR-type" evidence="3">
    <location>
        <begin position="18"/>
        <end position="78"/>
    </location>
</feature>